<keyword evidence="4 10" id="KW-0032">Aminotransferase</keyword>
<evidence type="ECO:0000256" key="8">
    <source>
        <dbReference type="ARBA" id="ARBA00023304"/>
    </source>
</evidence>
<evidence type="ECO:0000313" key="11">
    <source>
        <dbReference type="Proteomes" id="UP000383932"/>
    </source>
</evidence>
<dbReference type="FunFam" id="3.30.470.10:FF:000005">
    <property type="entry name" value="Branched-chain-amino-acid aminotransferase"/>
    <property type="match status" value="1"/>
</dbReference>
<dbReference type="GO" id="GO:0005739">
    <property type="term" value="C:mitochondrion"/>
    <property type="evidence" value="ECO:0007669"/>
    <property type="project" value="TreeGrafter"/>
</dbReference>
<evidence type="ECO:0000256" key="2">
    <source>
        <dbReference type="ARBA" id="ARBA00009320"/>
    </source>
</evidence>
<evidence type="ECO:0000256" key="6">
    <source>
        <dbReference type="ARBA" id="ARBA00022679"/>
    </source>
</evidence>
<dbReference type="Pfam" id="PF01063">
    <property type="entry name" value="Aminotran_4"/>
    <property type="match status" value="1"/>
</dbReference>
<dbReference type="PANTHER" id="PTHR11825:SF44">
    <property type="entry name" value="BRANCHED-CHAIN-AMINO-ACID AMINOTRANSFERASE"/>
    <property type="match status" value="1"/>
</dbReference>
<dbReference type="PANTHER" id="PTHR11825">
    <property type="entry name" value="SUBGROUP IIII AMINOTRANSFERASE"/>
    <property type="match status" value="1"/>
</dbReference>
<organism evidence="10 11">
    <name type="scientific">Ceratobasidium theobromae</name>
    <dbReference type="NCBI Taxonomy" id="1582974"/>
    <lineage>
        <taxon>Eukaryota</taxon>
        <taxon>Fungi</taxon>
        <taxon>Dikarya</taxon>
        <taxon>Basidiomycota</taxon>
        <taxon>Agaricomycotina</taxon>
        <taxon>Agaricomycetes</taxon>
        <taxon>Cantharellales</taxon>
        <taxon>Ceratobasidiaceae</taxon>
        <taxon>Ceratobasidium</taxon>
    </lineage>
</organism>
<evidence type="ECO:0000256" key="4">
    <source>
        <dbReference type="ARBA" id="ARBA00022576"/>
    </source>
</evidence>
<dbReference type="OrthoDB" id="1732691at2759"/>
<proteinExistence type="inferred from homology"/>
<evidence type="ECO:0000256" key="9">
    <source>
        <dbReference type="PIRSR" id="PIRSR006468-1"/>
    </source>
</evidence>
<dbReference type="EMBL" id="SSOP01000029">
    <property type="protein sequence ID" value="KAB5593863.1"/>
    <property type="molecule type" value="Genomic_DNA"/>
</dbReference>
<dbReference type="InterPro" id="IPR036038">
    <property type="entry name" value="Aminotransferase-like"/>
</dbReference>
<dbReference type="GO" id="GO:0004084">
    <property type="term" value="F:branched-chain-amino-acid transaminase activity"/>
    <property type="evidence" value="ECO:0007669"/>
    <property type="project" value="UniProtKB-EC"/>
</dbReference>
<dbReference type="NCBIfam" id="TIGR01123">
    <property type="entry name" value="ilvE_II"/>
    <property type="match status" value="1"/>
</dbReference>
<dbReference type="AlphaFoldDB" id="A0A5N5QQM9"/>
<dbReference type="CDD" id="cd01557">
    <property type="entry name" value="BCAT_beta_family"/>
    <property type="match status" value="1"/>
</dbReference>
<evidence type="ECO:0000256" key="5">
    <source>
        <dbReference type="ARBA" id="ARBA00022605"/>
    </source>
</evidence>
<comment type="similarity">
    <text evidence="2">Belongs to the class-IV pyridoxal-phosphate-dependent aminotransferase family.</text>
</comment>
<dbReference type="InterPro" id="IPR043132">
    <property type="entry name" value="BCAT-like_C"/>
</dbReference>
<accession>A0A5N5QQM9</accession>
<evidence type="ECO:0000256" key="1">
    <source>
        <dbReference type="ARBA" id="ARBA00001933"/>
    </source>
</evidence>
<comment type="caution">
    <text evidence="10">The sequence shown here is derived from an EMBL/GenBank/DDBJ whole genome shotgun (WGS) entry which is preliminary data.</text>
</comment>
<gene>
    <name evidence="10" type="ORF">CTheo_2715</name>
</gene>
<evidence type="ECO:0000256" key="7">
    <source>
        <dbReference type="ARBA" id="ARBA00022898"/>
    </source>
</evidence>
<keyword evidence="5" id="KW-0028">Amino-acid biosynthesis</keyword>
<dbReference type="GO" id="GO:0009099">
    <property type="term" value="P:L-valine biosynthetic process"/>
    <property type="evidence" value="ECO:0007669"/>
    <property type="project" value="TreeGrafter"/>
</dbReference>
<dbReference type="FunFam" id="3.20.10.10:FF:000004">
    <property type="entry name" value="Branched-chain-amino-acid aminotransferase"/>
    <property type="match status" value="1"/>
</dbReference>
<dbReference type="InterPro" id="IPR033939">
    <property type="entry name" value="BCAT_family"/>
</dbReference>
<dbReference type="Gene3D" id="3.20.10.10">
    <property type="entry name" value="D-amino Acid Aminotransferase, subunit A, domain 2"/>
    <property type="match status" value="1"/>
</dbReference>
<protein>
    <recommendedName>
        <fullName evidence="3">branched-chain-amino-acid transaminase</fullName>
        <ecNumber evidence="3">2.6.1.42</ecNumber>
    </recommendedName>
</protein>
<name>A0A5N5QQM9_9AGAM</name>
<dbReference type="SUPFAM" id="SSF56752">
    <property type="entry name" value="D-aminoacid aminotransferase-like PLP-dependent enzymes"/>
    <property type="match status" value="1"/>
</dbReference>
<comment type="cofactor">
    <cofactor evidence="1">
        <name>pyridoxal 5'-phosphate</name>
        <dbReference type="ChEBI" id="CHEBI:597326"/>
    </cofactor>
</comment>
<dbReference type="PIRSF" id="PIRSF006468">
    <property type="entry name" value="BCAT1"/>
    <property type="match status" value="1"/>
</dbReference>
<keyword evidence="8" id="KW-0100">Branched-chain amino acid biosynthesis</keyword>
<dbReference type="InterPro" id="IPR043131">
    <property type="entry name" value="BCAT-like_N"/>
</dbReference>
<keyword evidence="11" id="KW-1185">Reference proteome</keyword>
<dbReference type="EC" id="2.6.1.42" evidence="3"/>
<dbReference type="Proteomes" id="UP000383932">
    <property type="component" value="Unassembled WGS sequence"/>
</dbReference>
<dbReference type="NCBIfam" id="NF009897">
    <property type="entry name" value="PRK13357.1"/>
    <property type="match status" value="1"/>
</dbReference>
<keyword evidence="6 10" id="KW-0808">Transferase</keyword>
<evidence type="ECO:0000313" key="10">
    <source>
        <dbReference type="EMBL" id="KAB5593863.1"/>
    </source>
</evidence>
<feature type="modified residue" description="N6-(pyridoxal phosphate)lysine" evidence="9">
    <location>
        <position position="165"/>
    </location>
</feature>
<dbReference type="InterPro" id="IPR001544">
    <property type="entry name" value="Aminotrans_IV"/>
</dbReference>
<keyword evidence="7" id="KW-0663">Pyridoxal phosphate</keyword>
<sequence>MISIPWTAISGWEAPTIIPYGPLALDPSCTVFHYAQTVFEGMKAYRDENGKITLFRPDMNMARMNRSAARVSLPTFDGDELLELIKTLVKLDSHWIPREPGHSLYIRPTIIGTQRALGVAPPTEALLFVICSPVGPYYKGGFKPVRLLATTDYIRAAPGGTGGYKLGANYAPGVYPQVLAAKQGYDQNLWLHGEEHYLTEVGTMNLLVGFKHPDGTTELATPPLDDIILPGVTRDSVLALARDHASGKLHIPGLPDNFKVSERPIKMSEVEAAAKSGSLLEVFGSGTAAIVCPVKEIGYQGEKIKIPVGDIGMGPMCKALLDQIVARQMGIIESAWSVVVTEGTKGSSMEQ</sequence>
<dbReference type="InterPro" id="IPR005786">
    <property type="entry name" value="B_amino_transII"/>
</dbReference>
<reference evidence="10 11" key="1">
    <citation type="journal article" date="2019" name="Fungal Biol. Biotechnol.">
        <title>Draft genome sequence of fastidious pathogen Ceratobasidium theobromae, which causes vascular-streak dieback in Theobroma cacao.</title>
        <authorList>
            <person name="Ali S.S."/>
            <person name="Asman A."/>
            <person name="Shao J."/>
            <person name="Firmansyah A.P."/>
            <person name="Susilo A.W."/>
            <person name="Rosmana A."/>
            <person name="McMahon P."/>
            <person name="Junaid M."/>
            <person name="Guest D."/>
            <person name="Kheng T.Y."/>
            <person name="Meinhardt L.W."/>
            <person name="Bailey B.A."/>
        </authorList>
    </citation>
    <scope>NUCLEOTIDE SEQUENCE [LARGE SCALE GENOMIC DNA]</scope>
    <source>
        <strain evidence="10 11">CT2</strain>
    </source>
</reference>
<dbReference type="Gene3D" id="3.30.470.10">
    <property type="match status" value="1"/>
</dbReference>
<evidence type="ECO:0000256" key="3">
    <source>
        <dbReference type="ARBA" id="ARBA00013053"/>
    </source>
</evidence>
<dbReference type="GO" id="GO:0009098">
    <property type="term" value="P:L-leucine biosynthetic process"/>
    <property type="evidence" value="ECO:0007669"/>
    <property type="project" value="TreeGrafter"/>
</dbReference>